<keyword evidence="7" id="KW-0812">Transmembrane</keyword>
<evidence type="ECO:0000256" key="4">
    <source>
        <dbReference type="ARBA" id="ARBA00023065"/>
    </source>
</evidence>
<dbReference type="InterPro" id="IPR005124">
    <property type="entry name" value="V-ATPase_G"/>
</dbReference>
<dbReference type="GO" id="GO:0016887">
    <property type="term" value="F:ATP hydrolysis activity"/>
    <property type="evidence" value="ECO:0007669"/>
    <property type="project" value="TreeGrafter"/>
</dbReference>
<proteinExistence type="evidence at transcript level"/>
<feature type="coiled-coil region" evidence="6">
    <location>
        <begin position="26"/>
        <end position="57"/>
    </location>
</feature>
<reference evidence="8" key="1">
    <citation type="journal article" date="2013" name="Genome Biol. Evol.">
        <title>Punctuated emergences of genetic and phenotypic innovations in eumetazoan, bilaterian, euteleostome, and hominidae ancestors.</title>
        <authorList>
            <person name="Wenger Y."/>
            <person name="Galliot B."/>
        </authorList>
    </citation>
    <scope>NUCLEOTIDE SEQUENCE</scope>
    <source>
        <tissue evidence="8">Whole animals</tissue>
    </source>
</reference>
<dbReference type="PANTHER" id="PTHR12713:SF11">
    <property type="entry name" value="V-TYPE PROTON ATPASE SUBUNIT G"/>
    <property type="match status" value="1"/>
</dbReference>
<keyword evidence="2 5" id="KW-0813">Transport</keyword>
<evidence type="ECO:0000256" key="2">
    <source>
        <dbReference type="ARBA" id="ARBA00022448"/>
    </source>
</evidence>
<comment type="function">
    <text evidence="5">Subunit of the V1 complex of vacuolar(H+)-ATPase (V-ATPase), a multisubunit enzyme composed of a peripheral complex (V1) that hydrolyzes ATP and a membrane integral complex (V0) that translocates protons. V-ATPase is responsible for acidifying and maintaining the pH of intracellular compartments and in some cell types, is targeted to the plasma membrane, where it is responsible for acidifying the extracellular environment.</text>
</comment>
<dbReference type="PANTHER" id="PTHR12713">
    <property type="entry name" value="VACUOLAR ATP SYNTHASE SUBUNIT G"/>
    <property type="match status" value="1"/>
</dbReference>
<evidence type="ECO:0000256" key="5">
    <source>
        <dbReference type="RuleBase" id="RU364019"/>
    </source>
</evidence>
<dbReference type="AlphaFoldDB" id="T2MH81"/>
<dbReference type="GO" id="GO:0000221">
    <property type="term" value="C:vacuolar proton-transporting V-type ATPase, V1 domain"/>
    <property type="evidence" value="ECO:0007669"/>
    <property type="project" value="TreeGrafter"/>
</dbReference>
<keyword evidence="3 5" id="KW-0375">Hydrogen ion transport</keyword>
<sequence length="138" mass="16329">MAQKSHGIQQLLGAEKKAADLVGDARKRKTKRLKQAKEEAISEIEQFRNERETIFKETQQNRFGQDDYQKQITEDTNSKLMLIERQVKENKGAVVKRILELVYDISPKLHETSEFKHNLNVFVLFIFCICFRLNYYFN</sequence>
<comment type="similarity">
    <text evidence="1 5">Belongs to the V-ATPase G subunit family.</text>
</comment>
<protein>
    <recommendedName>
        <fullName evidence="5">V-type proton ATPase subunit G</fullName>
    </recommendedName>
</protein>
<evidence type="ECO:0000313" key="8">
    <source>
        <dbReference type="EMBL" id="CDG71603.1"/>
    </source>
</evidence>
<dbReference type="Gene3D" id="1.20.5.2950">
    <property type="match status" value="1"/>
</dbReference>
<evidence type="ECO:0000256" key="7">
    <source>
        <dbReference type="SAM" id="Phobius"/>
    </source>
</evidence>
<dbReference type="OrthoDB" id="250802at2759"/>
<feature type="transmembrane region" description="Helical" evidence="7">
    <location>
        <begin position="118"/>
        <end position="137"/>
    </location>
</feature>
<dbReference type="EMBL" id="HAAD01005371">
    <property type="protein sequence ID" value="CDG71603.1"/>
    <property type="molecule type" value="mRNA"/>
</dbReference>
<dbReference type="FunFam" id="1.20.5.620:FF:000004">
    <property type="entry name" value="V-type proton ATPase subunit G"/>
    <property type="match status" value="1"/>
</dbReference>
<evidence type="ECO:0000256" key="3">
    <source>
        <dbReference type="ARBA" id="ARBA00022781"/>
    </source>
</evidence>
<accession>T2MH81</accession>
<keyword evidence="6" id="KW-0175">Coiled coil</keyword>
<dbReference type="NCBIfam" id="TIGR01147">
    <property type="entry name" value="V_ATP_synt_G"/>
    <property type="match status" value="1"/>
</dbReference>
<keyword evidence="7" id="KW-1133">Transmembrane helix</keyword>
<dbReference type="GO" id="GO:0046961">
    <property type="term" value="F:proton-transporting ATPase activity, rotational mechanism"/>
    <property type="evidence" value="ECO:0007669"/>
    <property type="project" value="InterPro"/>
</dbReference>
<keyword evidence="4 5" id="KW-0406">Ion transport</keyword>
<evidence type="ECO:0000256" key="1">
    <source>
        <dbReference type="ARBA" id="ARBA00010066"/>
    </source>
</evidence>
<dbReference type="Pfam" id="PF03179">
    <property type="entry name" value="V-ATPase_G"/>
    <property type="match status" value="1"/>
</dbReference>
<keyword evidence="7" id="KW-0472">Membrane</keyword>
<gene>
    <name evidence="8" type="primary">ATP6V1G2</name>
</gene>
<dbReference type="FunFam" id="1.20.5.2950:FF:000001">
    <property type="entry name" value="V-type proton ATPase subunit G"/>
    <property type="match status" value="1"/>
</dbReference>
<organism evidence="8">
    <name type="scientific">Hydra vulgaris</name>
    <name type="common">Hydra</name>
    <name type="synonym">Hydra attenuata</name>
    <dbReference type="NCBI Taxonomy" id="6087"/>
    <lineage>
        <taxon>Eukaryota</taxon>
        <taxon>Metazoa</taxon>
        <taxon>Cnidaria</taxon>
        <taxon>Hydrozoa</taxon>
        <taxon>Hydroidolina</taxon>
        <taxon>Anthoathecata</taxon>
        <taxon>Aplanulata</taxon>
        <taxon>Hydridae</taxon>
        <taxon>Hydra</taxon>
    </lineage>
</organism>
<evidence type="ECO:0000256" key="6">
    <source>
        <dbReference type="SAM" id="Coils"/>
    </source>
</evidence>
<name>T2MH81_HYDVU</name>
<comment type="subunit">
    <text evidence="5">V-ATPase is a heteromultimeric enzyme made up of two complexes: the ATP-hydrolytic V1 complex and the proton translocation V0 complex.</text>
</comment>